<evidence type="ECO:0000256" key="1">
    <source>
        <dbReference type="SAM" id="MobiDB-lite"/>
    </source>
</evidence>
<proteinExistence type="predicted"/>
<dbReference type="Proteomes" id="UP000593579">
    <property type="component" value="Unassembled WGS sequence"/>
</dbReference>
<feature type="region of interest" description="Disordered" evidence="1">
    <location>
        <begin position="59"/>
        <end position="89"/>
    </location>
</feature>
<comment type="caution">
    <text evidence="2">The sequence shown here is derived from an EMBL/GenBank/DDBJ whole genome shotgun (WGS) entry which is preliminary data.</text>
</comment>
<dbReference type="AlphaFoldDB" id="A0A7J9BBH7"/>
<protein>
    <submittedName>
        <fullName evidence="2">Uncharacterized protein</fullName>
    </submittedName>
</protein>
<gene>
    <name evidence="2" type="ORF">Gogos_017011</name>
</gene>
<accession>A0A7J9BBH7</accession>
<name>A0A7J9BBH7_GOSGO</name>
<organism evidence="2 3">
    <name type="scientific">Gossypium gossypioides</name>
    <name type="common">Mexican cotton</name>
    <name type="synonym">Selera gossypioides</name>
    <dbReference type="NCBI Taxonomy" id="34282"/>
    <lineage>
        <taxon>Eukaryota</taxon>
        <taxon>Viridiplantae</taxon>
        <taxon>Streptophyta</taxon>
        <taxon>Embryophyta</taxon>
        <taxon>Tracheophyta</taxon>
        <taxon>Spermatophyta</taxon>
        <taxon>Magnoliopsida</taxon>
        <taxon>eudicotyledons</taxon>
        <taxon>Gunneridae</taxon>
        <taxon>Pentapetalae</taxon>
        <taxon>rosids</taxon>
        <taxon>malvids</taxon>
        <taxon>Malvales</taxon>
        <taxon>Malvaceae</taxon>
        <taxon>Malvoideae</taxon>
        <taxon>Gossypium</taxon>
    </lineage>
</organism>
<feature type="compositionally biased region" description="Basic and acidic residues" evidence="1">
    <location>
        <begin position="68"/>
        <end position="78"/>
    </location>
</feature>
<dbReference type="EMBL" id="JABEZY010000001">
    <property type="protein sequence ID" value="MBA0732954.1"/>
    <property type="molecule type" value="Genomic_DNA"/>
</dbReference>
<reference evidence="2 3" key="1">
    <citation type="journal article" date="2019" name="Genome Biol. Evol.">
        <title>Insights into the evolution of the New World diploid cottons (Gossypium, subgenus Houzingenia) based on genome sequencing.</title>
        <authorList>
            <person name="Grover C.E."/>
            <person name="Arick M.A. 2nd"/>
            <person name="Thrash A."/>
            <person name="Conover J.L."/>
            <person name="Sanders W.S."/>
            <person name="Peterson D.G."/>
            <person name="Frelichowski J.E."/>
            <person name="Scheffler J.A."/>
            <person name="Scheffler B.E."/>
            <person name="Wendel J.F."/>
        </authorList>
    </citation>
    <scope>NUCLEOTIDE SEQUENCE [LARGE SCALE GENOMIC DNA]</scope>
    <source>
        <strain evidence="2">5</strain>
        <tissue evidence="2">Leaf</tissue>
    </source>
</reference>
<evidence type="ECO:0000313" key="2">
    <source>
        <dbReference type="EMBL" id="MBA0732954.1"/>
    </source>
</evidence>
<sequence>MLTIRFKTVRVQDNETLPKFYAKLYDITNQTLALGEKAFKNLTKSRKFDANFNFHKNKGKGKVINENAPKEKKERDKVSQVPRFWSYSS</sequence>
<evidence type="ECO:0000313" key="3">
    <source>
        <dbReference type="Proteomes" id="UP000593579"/>
    </source>
</evidence>
<keyword evidence="3" id="KW-1185">Reference proteome</keyword>